<evidence type="ECO:0000256" key="1">
    <source>
        <dbReference type="ARBA" id="ARBA00001974"/>
    </source>
</evidence>
<dbReference type="InterPro" id="IPR012951">
    <property type="entry name" value="BBE"/>
</dbReference>
<dbReference type="AlphaFoldDB" id="A0A815WUQ5"/>
<evidence type="ECO:0000313" key="7">
    <source>
        <dbReference type="EMBL" id="CAF0824405.1"/>
    </source>
</evidence>
<dbReference type="Pfam" id="PF01565">
    <property type="entry name" value="FAD_binding_4"/>
    <property type="match status" value="1"/>
</dbReference>
<dbReference type="InterPro" id="IPR050416">
    <property type="entry name" value="FAD-linked_Oxidoreductase"/>
</dbReference>
<dbReference type="InterPro" id="IPR016166">
    <property type="entry name" value="FAD-bd_PCMH"/>
</dbReference>
<dbReference type="PROSITE" id="PS51387">
    <property type="entry name" value="FAD_PCMH"/>
    <property type="match status" value="1"/>
</dbReference>
<dbReference type="Gene3D" id="3.30.43.10">
    <property type="entry name" value="Uridine Diphospho-n-acetylenolpyruvylglucosamine Reductase, domain 2"/>
    <property type="match status" value="1"/>
</dbReference>
<dbReference type="InterPro" id="IPR036318">
    <property type="entry name" value="FAD-bd_PCMH-like_sf"/>
</dbReference>
<dbReference type="PANTHER" id="PTHR42973:SF39">
    <property type="entry name" value="FAD-BINDING PCMH-TYPE DOMAIN-CONTAINING PROTEIN"/>
    <property type="match status" value="1"/>
</dbReference>
<evidence type="ECO:0000313" key="8">
    <source>
        <dbReference type="EMBL" id="CAF1549112.1"/>
    </source>
</evidence>
<dbReference type="InterPro" id="IPR006094">
    <property type="entry name" value="Oxid_FAD_bind_N"/>
</dbReference>
<dbReference type="GO" id="GO:0071949">
    <property type="term" value="F:FAD binding"/>
    <property type="evidence" value="ECO:0007669"/>
    <property type="project" value="InterPro"/>
</dbReference>
<gene>
    <name evidence="8" type="ORF">GPM918_LOCUS39092</name>
    <name evidence="7" type="ORF">OVA965_LOCUS5816</name>
    <name evidence="10" type="ORF">SRO942_LOCUS39947</name>
    <name evidence="9" type="ORF">TMI583_LOCUS5813</name>
</gene>
<evidence type="ECO:0000259" key="6">
    <source>
        <dbReference type="PROSITE" id="PS51387"/>
    </source>
</evidence>
<keyword evidence="5" id="KW-0560">Oxidoreductase</keyword>
<evidence type="ECO:0000256" key="5">
    <source>
        <dbReference type="ARBA" id="ARBA00023002"/>
    </source>
</evidence>
<dbReference type="EMBL" id="CAJOBA010001679">
    <property type="protein sequence ID" value="CAF3608787.1"/>
    <property type="molecule type" value="Genomic_DNA"/>
</dbReference>
<keyword evidence="3" id="KW-0285">Flavoprotein</keyword>
<evidence type="ECO:0000256" key="2">
    <source>
        <dbReference type="ARBA" id="ARBA00005466"/>
    </source>
</evidence>
<dbReference type="InterPro" id="IPR016169">
    <property type="entry name" value="FAD-bd_PCMH_sub2"/>
</dbReference>
<feature type="domain" description="FAD-binding PCMH-type" evidence="6">
    <location>
        <begin position="93"/>
        <end position="266"/>
    </location>
</feature>
<evidence type="ECO:0000256" key="3">
    <source>
        <dbReference type="ARBA" id="ARBA00022630"/>
    </source>
</evidence>
<dbReference type="Gene3D" id="3.30.465.10">
    <property type="match status" value="1"/>
</dbReference>
<dbReference type="EMBL" id="CAJNOK010001679">
    <property type="protein sequence ID" value="CAF0824405.1"/>
    <property type="molecule type" value="Genomic_DNA"/>
</dbReference>
<evidence type="ECO:0000313" key="9">
    <source>
        <dbReference type="EMBL" id="CAF3608787.1"/>
    </source>
</evidence>
<reference evidence="8" key="1">
    <citation type="submission" date="2021-02" db="EMBL/GenBank/DDBJ databases">
        <authorList>
            <person name="Nowell W R."/>
        </authorList>
    </citation>
    <scope>NUCLEOTIDE SEQUENCE</scope>
</reference>
<dbReference type="InterPro" id="IPR016167">
    <property type="entry name" value="FAD-bd_PCMH_sub1"/>
</dbReference>
<dbReference type="Proteomes" id="UP000681722">
    <property type="component" value="Unassembled WGS sequence"/>
</dbReference>
<dbReference type="Gene3D" id="3.40.462.20">
    <property type="match status" value="1"/>
</dbReference>
<comment type="similarity">
    <text evidence="2">Belongs to the oxygen-dependent FAD-linked oxidoreductase family.</text>
</comment>
<dbReference type="Proteomes" id="UP000682733">
    <property type="component" value="Unassembled WGS sequence"/>
</dbReference>
<dbReference type="OrthoDB" id="9983560at2759"/>
<dbReference type="Proteomes" id="UP000663829">
    <property type="component" value="Unassembled WGS sequence"/>
</dbReference>
<accession>A0A815WUQ5</accession>
<evidence type="ECO:0000256" key="4">
    <source>
        <dbReference type="ARBA" id="ARBA00022827"/>
    </source>
</evidence>
<dbReference type="PANTHER" id="PTHR42973">
    <property type="entry name" value="BINDING OXIDOREDUCTASE, PUTATIVE (AFU_ORTHOLOGUE AFUA_1G17690)-RELATED"/>
    <property type="match status" value="1"/>
</dbReference>
<dbReference type="Proteomes" id="UP000677228">
    <property type="component" value="Unassembled WGS sequence"/>
</dbReference>
<evidence type="ECO:0000313" key="11">
    <source>
        <dbReference type="Proteomes" id="UP000663829"/>
    </source>
</evidence>
<sequence length="521" mass="58848">MSITYDPADIESVKEQLLIHDDANHHDELQNPEKSIASYIIPKDSSLLEISSVESKTKTTVLSTKDHELRGIITREDKSYHECCRVWNLYTSRALNPFAIIYCSNTVDVQHALTYVRLNHRPFTIRCGGHSLMSFCLPETNEGCVIDVANINHKMILNNGRVSFGPGNRLIEVYKELYDHGYMFPAGSCPTVAIGGLTLGGGIGFLSRKYGLTCDLLYELEIVLADGSVITSNDSNEYSDLFWAHKGAGMGSFGVITSLTFNVPKLLSKLIVFKIEWRNGYQSFHEVCDFWQKTMPNAVDDISLELILTGSSVLVTGVFLGIMDELLKLLKPMTNIGVNDLSMQEGTFMDAVLYFAPANSIEEAMSEIGKPSDVTMRCKSFVTKKLFSEQAMGVIIKFMVDEYPKCARNARLQLFAYGGAIRKIHPCDTAFHHRQALFSGQFLIWWLGQEHEEQCLSWIKHFHDEMRPHVGPYAYANYGDSDLISYGQAYYGDNWPRLAEIKRQHDPENFFDFKQSVKIVV</sequence>
<dbReference type="SUPFAM" id="SSF56176">
    <property type="entry name" value="FAD-binding/transporter-associated domain-like"/>
    <property type="match status" value="1"/>
</dbReference>
<dbReference type="EMBL" id="CAJOBC010092526">
    <property type="protein sequence ID" value="CAF4410002.1"/>
    <property type="molecule type" value="Genomic_DNA"/>
</dbReference>
<keyword evidence="4" id="KW-0274">FAD</keyword>
<dbReference type="GO" id="GO:0016491">
    <property type="term" value="F:oxidoreductase activity"/>
    <property type="evidence" value="ECO:0007669"/>
    <property type="project" value="UniProtKB-KW"/>
</dbReference>
<protein>
    <recommendedName>
        <fullName evidence="6">FAD-binding PCMH-type domain-containing protein</fullName>
    </recommendedName>
</protein>
<comment type="cofactor">
    <cofactor evidence="1">
        <name>FAD</name>
        <dbReference type="ChEBI" id="CHEBI:57692"/>
    </cofactor>
</comment>
<evidence type="ECO:0000313" key="10">
    <source>
        <dbReference type="EMBL" id="CAF4410002.1"/>
    </source>
</evidence>
<comment type="caution">
    <text evidence="8">The sequence shown here is derived from an EMBL/GenBank/DDBJ whole genome shotgun (WGS) entry which is preliminary data.</text>
</comment>
<name>A0A815WUQ5_9BILA</name>
<keyword evidence="11" id="KW-1185">Reference proteome</keyword>
<dbReference type="EMBL" id="CAJNOQ010026857">
    <property type="protein sequence ID" value="CAF1549112.1"/>
    <property type="molecule type" value="Genomic_DNA"/>
</dbReference>
<dbReference type="Pfam" id="PF08031">
    <property type="entry name" value="BBE"/>
    <property type="match status" value="1"/>
</dbReference>
<organism evidence="8 11">
    <name type="scientific">Didymodactylos carnosus</name>
    <dbReference type="NCBI Taxonomy" id="1234261"/>
    <lineage>
        <taxon>Eukaryota</taxon>
        <taxon>Metazoa</taxon>
        <taxon>Spiralia</taxon>
        <taxon>Gnathifera</taxon>
        <taxon>Rotifera</taxon>
        <taxon>Eurotatoria</taxon>
        <taxon>Bdelloidea</taxon>
        <taxon>Philodinida</taxon>
        <taxon>Philodinidae</taxon>
        <taxon>Didymodactylos</taxon>
    </lineage>
</organism>
<proteinExistence type="inferred from homology"/>